<comment type="subcellular location">
    <subcellularLocation>
        <location evidence="1">Secreted</location>
    </subcellularLocation>
</comment>
<dbReference type="PANTHER" id="PTHR22923">
    <property type="entry name" value="CEREBELLIN-RELATED"/>
    <property type="match status" value="1"/>
</dbReference>
<dbReference type="InterPro" id="IPR001073">
    <property type="entry name" value="C1q_dom"/>
</dbReference>
<feature type="chain" id="PRO_5003262518" evidence="4">
    <location>
        <begin position="20"/>
        <end position="186"/>
    </location>
</feature>
<dbReference type="GO" id="GO:0045202">
    <property type="term" value="C:synapse"/>
    <property type="evidence" value="ECO:0007669"/>
    <property type="project" value="TreeGrafter"/>
</dbReference>
<dbReference type="InterPro" id="IPR008983">
    <property type="entry name" value="Tumour_necrosis_fac-like_dom"/>
</dbReference>
<dbReference type="PANTHER" id="PTHR22923:SF50">
    <property type="entry name" value="CEREBELLIN-2"/>
    <property type="match status" value="1"/>
</dbReference>
<feature type="signal peptide" evidence="4">
    <location>
        <begin position="1"/>
        <end position="19"/>
    </location>
</feature>
<evidence type="ECO:0000313" key="6">
    <source>
        <dbReference type="EMBL" id="CBX41698.1"/>
    </source>
</evidence>
<organism evidence="6">
    <name type="scientific">Mytilus galloprovincialis</name>
    <name type="common">Mediterranean mussel</name>
    <dbReference type="NCBI Taxonomy" id="29158"/>
    <lineage>
        <taxon>Eukaryota</taxon>
        <taxon>Metazoa</taxon>
        <taxon>Spiralia</taxon>
        <taxon>Lophotrochozoa</taxon>
        <taxon>Mollusca</taxon>
        <taxon>Bivalvia</taxon>
        <taxon>Autobranchia</taxon>
        <taxon>Pteriomorphia</taxon>
        <taxon>Mytilida</taxon>
        <taxon>Mytiloidea</taxon>
        <taxon>Mytilidae</taxon>
        <taxon>Mytilinae</taxon>
        <taxon>Mytilus</taxon>
    </lineage>
</organism>
<dbReference type="GO" id="GO:0005576">
    <property type="term" value="C:extracellular region"/>
    <property type="evidence" value="ECO:0007669"/>
    <property type="project" value="UniProtKB-SubCell"/>
</dbReference>
<evidence type="ECO:0000256" key="2">
    <source>
        <dbReference type="ARBA" id="ARBA00022525"/>
    </source>
</evidence>
<dbReference type="PRINTS" id="PR00007">
    <property type="entry name" value="COMPLEMNTC1Q"/>
</dbReference>
<reference evidence="6" key="1">
    <citation type="journal article" date="2011" name="Dev. Comp. Immunol.">
        <title>The C1q domain containing proteins of the Mediterranean mussel Mytilus galloprovincialis: A widespread and diverse family of immune-related molecules.</title>
        <authorList>
            <person name="Gerdol M."/>
            <person name="Manfrin C."/>
            <person name="De Moro G."/>
            <person name="Figueras A."/>
            <person name="Novoa B."/>
            <person name="Venier P."/>
            <person name="Pallavicini A."/>
        </authorList>
    </citation>
    <scope>NUCLEOTIDE SEQUENCE</scope>
</reference>
<name>F0V486_MYTGA</name>
<dbReference type="EMBL" id="FR715628">
    <property type="protein sequence ID" value="CBX41698.1"/>
    <property type="molecule type" value="mRNA"/>
</dbReference>
<dbReference type="Pfam" id="PF00386">
    <property type="entry name" value="C1q"/>
    <property type="match status" value="1"/>
</dbReference>
<evidence type="ECO:0000256" key="1">
    <source>
        <dbReference type="ARBA" id="ARBA00004613"/>
    </source>
</evidence>
<sequence>MAWLRFICVWFGLIGVSLGVGASCNAKRGETTCVTEDLLEMLIRINSRRGRDWDKQMKPAFFASLKGSVALSNSNKVLIFEGVKVNRGGGYDPSTGIFTAKRDGLYHFSCLIYGDNGKDVGYQLTKNESSYATGYSNKGPSEASTLSALMELKKGDRVYIKHRHSGQTEAVIGSDHSSFAGYFLQD</sequence>
<proteinExistence type="evidence at transcript level"/>
<evidence type="ECO:0000259" key="5">
    <source>
        <dbReference type="PROSITE" id="PS50871"/>
    </source>
</evidence>
<accession>F0V486</accession>
<dbReference type="SMART" id="SM00110">
    <property type="entry name" value="C1Q"/>
    <property type="match status" value="1"/>
</dbReference>
<dbReference type="PROSITE" id="PS51257">
    <property type="entry name" value="PROKAR_LIPOPROTEIN"/>
    <property type="match status" value="1"/>
</dbReference>
<dbReference type="SUPFAM" id="SSF49842">
    <property type="entry name" value="TNF-like"/>
    <property type="match status" value="1"/>
</dbReference>
<evidence type="ECO:0000256" key="4">
    <source>
        <dbReference type="SAM" id="SignalP"/>
    </source>
</evidence>
<dbReference type="PROSITE" id="PS50871">
    <property type="entry name" value="C1Q"/>
    <property type="match status" value="1"/>
</dbReference>
<dbReference type="Gene3D" id="2.60.120.40">
    <property type="match status" value="1"/>
</dbReference>
<dbReference type="SMR" id="F0V486"/>
<dbReference type="InterPro" id="IPR050822">
    <property type="entry name" value="Cerebellin_Synaptic_Org"/>
</dbReference>
<evidence type="ECO:0000256" key="3">
    <source>
        <dbReference type="ARBA" id="ARBA00022729"/>
    </source>
</evidence>
<gene>
    <name evidence="6" type="primary">MgC1q49</name>
</gene>
<dbReference type="AlphaFoldDB" id="F0V486"/>
<keyword evidence="3 4" id="KW-0732">Signal</keyword>
<keyword evidence="2" id="KW-0964">Secreted</keyword>
<feature type="domain" description="C1q" evidence="5">
    <location>
        <begin position="54"/>
        <end position="186"/>
    </location>
</feature>
<protein>
    <submittedName>
        <fullName evidence="6">Putative C1q domain containing protein MgC1q49</fullName>
    </submittedName>
</protein>
<dbReference type="GO" id="GO:0099558">
    <property type="term" value="P:maintenance of synapse structure"/>
    <property type="evidence" value="ECO:0007669"/>
    <property type="project" value="TreeGrafter"/>
</dbReference>